<gene>
    <name evidence="2" type="ORF">SAMN05444920_102806</name>
</gene>
<dbReference type="OrthoDB" id="3461478at2"/>
<feature type="region of interest" description="Disordered" evidence="1">
    <location>
        <begin position="91"/>
        <end position="111"/>
    </location>
</feature>
<dbReference type="NCBIfam" id="NF038083">
    <property type="entry name" value="CU044_5270_fam"/>
    <property type="match status" value="1"/>
</dbReference>
<sequence length="293" mass="32118">MVLAAASQAERQEQGRYWYTHQRTAFPAFALGKGGGYVVEERYEYFHWTGRARDDGQAFFGRDFAGAPQTEGDVEAWREAGSPEKWKIRSSGLTRTVGSKSGEWEADSPKDEGGVFNIPGIGAYTYAELQKFPTEPAELREVLCEGRVRLMPEVAKQLRRGGLGAAPKRCDKASQVLNKVFFTLHETPVPPKVRAGLMRLLADYPGVRRLGTVTDSIGRSGVGLAASFEAADGRGTIQRDLVFDQETGAVLGSRDTMVKPGPKAQEWQVPGRVVNDWLVLGSGWTDTKPGLPE</sequence>
<dbReference type="AlphaFoldDB" id="A0A1H5ZQ99"/>
<accession>A0A1H5ZQ99</accession>
<keyword evidence="3" id="KW-1185">Reference proteome</keyword>
<dbReference type="InterPro" id="IPR047789">
    <property type="entry name" value="CU044_5270-like"/>
</dbReference>
<protein>
    <submittedName>
        <fullName evidence="2">Uncharacterized protein</fullName>
    </submittedName>
</protein>
<name>A0A1H5ZQ99_9ACTN</name>
<reference evidence="2 3" key="1">
    <citation type="submission" date="2016-10" db="EMBL/GenBank/DDBJ databases">
        <authorList>
            <person name="de Groot N.N."/>
        </authorList>
    </citation>
    <scope>NUCLEOTIDE SEQUENCE [LARGE SCALE GENOMIC DNA]</scope>
    <source>
        <strain evidence="2 3">CGMCC 4.7037</strain>
    </source>
</reference>
<organism evidence="2 3">
    <name type="scientific">Nonomuraea solani</name>
    <dbReference type="NCBI Taxonomy" id="1144553"/>
    <lineage>
        <taxon>Bacteria</taxon>
        <taxon>Bacillati</taxon>
        <taxon>Actinomycetota</taxon>
        <taxon>Actinomycetes</taxon>
        <taxon>Streptosporangiales</taxon>
        <taxon>Streptosporangiaceae</taxon>
        <taxon>Nonomuraea</taxon>
    </lineage>
</organism>
<evidence type="ECO:0000313" key="3">
    <source>
        <dbReference type="Proteomes" id="UP000236732"/>
    </source>
</evidence>
<dbReference type="Proteomes" id="UP000236732">
    <property type="component" value="Unassembled WGS sequence"/>
</dbReference>
<proteinExistence type="predicted"/>
<dbReference type="EMBL" id="FNVT01000002">
    <property type="protein sequence ID" value="SEG38340.1"/>
    <property type="molecule type" value="Genomic_DNA"/>
</dbReference>
<evidence type="ECO:0000256" key="1">
    <source>
        <dbReference type="SAM" id="MobiDB-lite"/>
    </source>
</evidence>
<evidence type="ECO:0000313" key="2">
    <source>
        <dbReference type="EMBL" id="SEG38340.1"/>
    </source>
</evidence>